<keyword evidence="8" id="KW-0862">Zinc</keyword>
<dbReference type="GO" id="GO:0005737">
    <property type="term" value="C:cytoplasm"/>
    <property type="evidence" value="ECO:0007669"/>
    <property type="project" value="TreeGrafter"/>
</dbReference>
<dbReference type="NCBIfam" id="TIGR00063">
    <property type="entry name" value="folE"/>
    <property type="match status" value="1"/>
</dbReference>
<evidence type="ECO:0000313" key="11">
    <source>
        <dbReference type="Proteomes" id="UP000469011"/>
    </source>
</evidence>
<keyword evidence="5 8" id="KW-0554">One-carbon metabolism</keyword>
<comment type="similarity">
    <text evidence="3 8">Belongs to the GTP cyclohydrolase I family.</text>
</comment>
<proteinExistence type="inferred from homology"/>
<dbReference type="InterPro" id="IPR043134">
    <property type="entry name" value="GTP-CH-I_N"/>
</dbReference>
<dbReference type="PROSITE" id="PS00859">
    <property type="entry name" value="GTP_CYCLOHYDROL_1_1"/>
    <property type="match status" value="1"/>
</dbReference>
<sequence length="207" mass="23068">MEAVVKKFPEKPEDAIVERPSRAEAEAAVETLLRWIGENPKREGLNETPKRVVKAYEELFGGYRHEPAEVLGRTFEEVAGYNDVVLVKDIKFHTHCEHHMVPVLGRAHVAYLPEGRVLGLSKIARLVDMFGRRLQTQEAMTAQVADALMDTLHPRGVAVILEAEHLCMSMRGIRSEGSSTFTATYRGVFADDPAQKESILRLAGCTS</sequence>
<dbReference type="Gene3D" id="3.30.1130.10">
    <property type="match status" value="1"/>
</dbReference>
<dbReference type="InterPro" id="IPR018234">
    <property type="entry name" value="GTP_CycHdrlase_I_CS"/>
</dbReference>
<dbReference type="PANTHER" id="PTHR11109">
    <property type="entry name" value="GTP CYCLOHYDROLASE I"/>
    <property type="match status" value="1"/>
</dbReference>
<feature type="binding site" evidence="8">
    <location>
        <position position="96"/>
    </location>
    <ligand>
        <name>Zn(2+)</name>
        <dbReference type="ChEBI" id="CHEBI:29105"/>
    </ligand>
</feature>
<comment type="subunit">
    <text evidence="4">Toroid-shaped homodecamer, composed of two pentamers of five dimers.</text>
</comment>
<evidence type="ECO:0000256" key="1">
    <source>
        <dbReference type="ARBA" id="ARBA00001052"/>
    </source>
</evidence>
<dbReference type="GO" id="GO:0005525">
    <property type="term" value="F:GTP binding"/>
    <property type="evidence" value="ECO:0007669"/>
    <property type="project" value="UniProtKB-KW"/>
</dbReference>
<comment type="caution">
    <text evidence="10">The sequence shown here is derived from an EMBL/GenBank/DDBJ whole genome shotgun (WGS) entry which is preliminary data.</text>
</comment>
<evidence type="ECO:0000256" key="4">
    <source>
        <dbReference type="ARBA" id="ARBA00011857"/>
    </source>
</evidence>
<dbReference type="NCBIfam" id="NF006825">
    <property type="entry name" value="PRK09347.1-2"/>
    <property type="match status" value="1"/>
</dbReference>
<dbReference type="PANTHER" id="PTHR11109:SF7">
    <property type="entry name" value="GTP CYCLOHYDROLASE 1"/>
    <property type="match status" value="1"/>
</dbReference>
<dbReference type="UniPathway" id="UPA00848">
    <property type="reaction ID" value="UER00151"/>
</dbReference>
<keyword evidence="7 8" id="KW-0342">GTP-binding</keyword>
<protein>
    <recommendedName>
        <fullName evidence="8">GTP cyclohydrolase 1</fullName>
        <ecNumber evidence="8">3.5.4.16</ecNumber>
    </recommendedName>
    <alternativeName>
        <fullName evidence="8">GTP cyclohydrolase I</fullName>
        <shortName evidence="8">GTP-CH-I</shortName>
    </alternativeName>
</protein>
<dbReference type="GO" id="GO:0006730">
    <property type="term" value="P:one-carbon metabolic process"/>
    <property type="evidence" value="ECO:0007669"/>
    <property type="project" value="UniProtKB-UniRule"/>
</dbReference>
<evidence type="ECO:0000313" key="10">
    <source>
        <dbReference type="EMBL" id="NDW03267.1"/>
    </source>
</evidence>
<name>A0A6N9SW22_9HYPH</name>
<dbReference type="RefSeq" id="WP_163460855.1">
    <property type="nucleotide sequence ID" value="NZ_JAAAMG010000001.1"/>
</dbReference>
<dbReference type="EC" id="3.5.4.16" evidence="8"/>
<dbReference type="SUPFAM" id="SSF55620">
    <property type="entry name" value="Tetrahydrobiopterin biosynthesis enzymes-like"/>
    <property type="match status" value="1"/>
</dbReference>
<comment type="subunit">
    <text evidence="8">Homopolymer.</text>
</comment>
<dbReference type="InterPro" id="IPR001474">
    <property type="entry name" value="GTP_CycHdrlase_I"/>
</dbReference>
<evidence type="ECO:0000256" key="8">
    <source>
        <dbReference type="HAMAP-Rule" id="MF_00223"/>
    </source>
</evidence>
<evidence type="ECO:0000256" key="5">
    <source>
        <dbReference type="ARBA" id="ARBA00022563"/>
    </source>
</evidence>
<evidence type="ECO:0000256" key="6">
    <source>
        <dbReference type="ARBA" id="ARBA00022801"/>
    </source>
</evidence>
<keyword evidence="6 8" id="KW-0378">Hydrolase</keyword>
<evidence type="ECO:0000256" key="2">
    <source>
        <dbReference type="ARBA" id="ARBA00005080"/>
    </source>
</evidence>
<dbReference type="Gene3D" id="1.10.286.10">
    <property type="match status" value="1"/>
</dbReference>
<feature type="binding site" evidence="8">
    <location>
        <position position="167"/>
    </location>
    <ligand>
        <name>Zn(2+)</name>
        <dbReference type="ChEBI" id="CHEBI:29105"/>
    </ligand>
</feature>
<dbReference type="FunFam" id="1.10.286.10:FF:000001">
    <property type="entry name" value="GTP cyclohydrolase 1"/>
    <property type="match status" value="1"/>
</dbReference>
<feature type="domain" description="GTP cyclohydrolase I" evidence="9">
    <location>
        <begin position="26"/>
        <end position="202"/>
    </location>
</feature>
<keyword evidence="8" id="KW-0547">Nucleotide-binding</keyword>
<dbReference type="Proteomes" id="UP000469011">
    <property type="component" value="Unassembled WGS sequence"/>
</dbReference>
<dbReference type="NCBIfam" id="NF006826">
    <property type="entry name" value="PRK09347.1-3"/>
    <property type="match status" value="1"/>
</dbReference>
<dbReference type="InterPro" id="IPR020602">
    <property type="entry name" value="GTP_CycHdrlase_I_dom"/>
</dbReference>
<dbReference type="GO" id="GO:0003934">
    <property type="term" value="F:GTP cyclohydrolase I activity"/>
    <property type="evidence" value="ECO:0007669"/>
    <property type="project" value="UniProtKB-UniRule"/>
</dbReference>
<accession>A0A6N9SW22</accession>
<dbReference type="EMBL" id="JAAAMG010000001">
    <property type="protein sequence ID" value="NDW03267.1"/>
    <property type="molecule type" value="Genomic_DNA"/>
</dbReference>
<dbReference type="AlphaFoldDB" id="A0A6N9SW22"/>
<comment type="pathway">
    <text evidence="2 8">Cofactor biosynthesis; 7,8-dihydroneopterin triphosphate biosynthesis; 7,8-dihydroneopterin triphosphate from GTP: step 1/1.</text>
</comment>
<dbReference type="HAMAP" id="MF_00223">
    <property type="entry name" value="FolE"/>
    <property type="match status" value="1"/>
</dbReference>
<gene>
    <name evidence="8 10" type="primary">folE</name>
    <name evidence="10" type="ORF">GTK09_02400</name>
</gene>
<evidence type="ECO:0000259" key="9">
    <source>
        <dbReference type="Pfam" id="PF01227"/>
    </source>
</evidence>
<dbReference type="GO" id="GO:0046654">
    <property type="term" value="P:tetrahydrofolate biosynthetic process"/>
    <property type="evidence" value="ECO:0007669"/>
    <property type="project" value="UniProtKB-UniRule"/>
</dbReference>
<dbReference type="InterPro" id="IPR043133">
    <property type="entry name" value="GTP-CH-I_C/QueF"/>
</dbReference>
<comment type="catalytic activity">
    <reaction evidence="1 8">
        <text>GTP + H2O = 7,8-dihydroneopterin 3'-triphosphate + formate + H(+)</text>
        <dbReference type="Rhea" id="RHEA:17473"/>
        <dbReference type="ChEBI" id="CHEBI:15377"/>
        <dbReference type="ChEBI" id="CHEBI:15378"/>
        <dbReference type="ChEBI" id="CHEBI:15740"/>
        <dbReference type="ChEBI" id="CHEBI:37565"/>
        <dbReference type="ChEBI" id="CHEBI:58462"/>
        <dbReference type="EC" id="3.5.4.16"/>
    </reaction>
</comment>
<dbReference type="Pfam" id="PF01227">
    <property type="entry name" value="GTP_cyclohydroI"/>
    <property type="match status" value="1"/>
</dbReference>
<dbReference type="GO" id="GO:0008270">
    <property type="term" value="F:zinc ion binding"/>
    <property type="evidence" value="ECO:0007669"/>
    <property type="project" value="UniProtKB-UniRule"/>
</dbReference>
<reference evidence="10 11" key="1">
    <citation type="submission" date="2020-01" db="EMBL/GenBank/DDBJ databases">
        <title>Jiella pacifica sp. nov.</title>
        <authorList>
            <person name="Xue Z."/>
            <person name="Zhu S."/>
            <person name="Chen J."/>
            <person name="Yang J."/>
        </authorList>
    </citation>
    <scope>NUCLEOTIDE SEQUENCE [LARGE SCALE GENOMIC DNA]</scope>
    <source>
        <strain evidence="10 11">40Bstr34</strain>
    </source>
</reference>
<keyword evidence="8" id="KW-0479">Metal-binding</keyword>
<organism evidence="10 11">
    <name type="scientific">Jiella pacifica</name>
    <dbReference type="NCBI Taxonomy" id="2696469"/>
    <lineage>
        <taxon>Bacteria</taxon>
        <taxon>Pseudomonadati</taxon>
        <taxon>Pseudomonadota</taxon>
        <taxon>Alphaproteobacteria</taxon>
        <taxon>Hyphomicrobiales</taxon>
        <taxon>Aurantimonadaceae</taxon>
        <taxon>Jiella</taxon>
    </lineage>
</organism>
<dbReference type="GO" id="GO:0006729">
    <property type="term" value="P:tetrahydrobiopterin biosynthetic process"/>
    <property type="evidence" value="ECO:0007669"/>
    <property type="project" value="TreeGrafter"/>
</dbReference>
<dbReference type="FunFam" id="3.30.1130.10:FF:000001">
    <property type="entry name" value="GTP cyclohydrolase 1"/>
    <property type="match status" value="1"/>
</dbReference>
<evidence type="ECO:0000256" key="3">
    <source>
        <dbReference type="ARBA" id="ARBA00008085"/>
    </source>
</evidence>
<evidence type="ECO:0000256" key="7">
    <source>
        <dbReference type="ARBA" id="ARBA00023134"/>
    </source>
</evidence>
<keyword evidence="11" id="KW-1185">Reference proteome</keyword>
<feature type="binding site" evidence="8">
    <location>
        <position position="99"/>
    </location>
    <ligand>
        <name>Zn(2+)</name>
        <dbReference type="ChEBI" id="CHEBI:29105"/>
    </ligand>
</feature>